<protein>
    <submittedName>
        <fullName evidence="1">Uncharacterized protein</fullName>
    </submittedName>
</protein>
<gene>
    <name evidence="1" type="ORF">JOF47_001767</name>
</gene>
<evidence type="ECO:0000313" key="1">
    <source>
        <dbReference type="EMBL" id="MBP2386256.1"/>
    </source>
</evidence>
<proteinExistence type="predicted"/>
<dbReference type="Proteomes" id="UP001296993">
    <property type="component" value="Unassembled WGS sequence"/>
</dbReference>
<keyword evidence="2" id="KW-1185">Reference proteome</keyword>
<comment type="caution">
    <text evidence="1">The sequence shown here is derived from an EMBL/GenBank/DDBJ whole genome shotgun (WGS) entry which is preliminary data.</text>
</comment>
<sequence length="153" mass="16670">MQVGATGSISYYGIYRTAALTALMKKAPGQKLSMSNAKGLMVSRFKEPARPHNSFQGFDIKGVGTNKKFLYVFGGQPGQAPTIYRFGYTNGGKLTQDRTYVVKGAHVGTPEAEGVKVEADPTSGGKERVQISLNPPARDKAGRKMFRLYRFAE</sequence>
<reference evidence="1 2" key="1">
    <citation type="submission" date="2021-03" db="EMBL/GenBank/DDBJ databases">
        <title>Sequencing the genomes of 1000 actinobacteria strains.</title>
        <authorList>
            <person name="Klenk H.-P."/>
        </authorList>
    </citation>
    <scope>NUCLEOTIDE SEQUENCE [LARGE SCALE GENOMIC DNA]</scope>
    <source>
        <strain evidence="1 2">DSM 15797</strain>
    </source>
</reference>
<organism evidence="1 2">
    <name type="scientific">Paeniglutamicibacter kerguelensis</name>
    <dbReference type="NCBI Taxonomy" id="254788"/>
    <lineage>
        <taxon>Bacteria</taxon>
        <taxon>Bacillati</taxon>
        <taxon>Actinomycetota</taxon>
        <taxon>Actinomycetes</taxon>
        <taxon>Micrococcales</taxon>
        <taxon>Micrococcaceae</taxon>
        <taxon>Paeniglutamicibacter</taxon>
    </lineage>
</organism>
<evidence type="ECO:0000313" key="2">
    <source>
        <dbReference type="Proteomes" id="UP001296993"/>
    </source>
</evidence>
<accession>A0ABS4XCR5</accession>
<name>A0ABS4XCR5_9MICC</name>
<dbReference type="EMBL" id="JAGIOF010000001">
    <property type="protein sequence ID" value="MBP2386256.1"/>
    <property type="molecule type" value="Genomic_DNA"/>
</dbReference>
<dbReference type="RefSeq" id="WP_209997187.1">
    <property type="nucleotide sequence ID" value="NZ_BAAAJY010000023.1"/>
</dbReference>